<proteinExistence type="predicted"/>
<name>A0ACC2IGA4_9PLEO</name>
<keyword evidence="2" id="KW-1185">Reference proteome</keyword>
<protein>
    <submittedName>
        <fullName evidence="1">Uncharacterized protein</fullName>
    </submittedName>
</protein>
<organism evidence="1 2">
    <name type="scientific">Boeremia exigua</name>
    <dbReference type="NCBI Taxonomy" id="749465"/>
    <lineage>
        <taxon>Eukaryota</taxon>
        <taxon>Fungi</taxon>
        <taxon>Dikarya</taxon>
        <taxon>Ascomycota</taxon>
        <taxon>Pezizomycotina</taxon>
        <taxon>Dothideomycetes</taxon>
        <taxon>Pleosporomycetidae</taxon>
        <taxon>Pleosporales</taxon>
        <taxon>Pleosporineae</taxon>
        <taxon>Didymellaceae</taxon>
        <taxon>Boeremia</taxon>
    </lineage>
</organism>
<gene>
    <name evidence="1" type="ORF">OPT61_g3896</name>
</gene>
<accession>A0ACC2IGA4</accession>
<dbReference type="EMBL" id="JAPHNI010000209">
    <property type="protein sequence ID" value="KAJ8114172.1"/>
    <property type="molecule type" value="Genomic_DNA"/>
</dbReference>
<evidence type="ECO:0000313" key="2">
    <source>
        <dbReference type="Proteomes" id="UP001153331"/>
    </source>
</evidence>
<evidence type="ECO:0000313" key="1">
    <source>
        <dbReference type="EMBL" id="KAJ8114172.1"/>
    </source>
</evidence>
<dbReference type="Proteomes" id="UP001153331">
    <property type="component" value="Unassembled WGS sequence"/>
</dbReference>
<sequence length="188" mass="20203">MHAFTLVAALAPVVLAQTYSPHLCGGMGGCPRNGAAALPDRPLRCPDGTRANLLEVNRVESSIWEGNYRIITKEEFPATCKDNFRPGPNDTLFVSEVLPGQKAYGFVSGTCSDRTSPVTAVERYVADPNLHVYSVCDVQDLSGARCEPFMGAGRCETFGPRPDGLCATWAPDQVEEPCFNEATGSRCG</sequence>
<comment type="caution">
    <text evidence="1">The sequence shown here is derived from an EMBL/GenBank/DDBJ whole genome shotgun (WGS) entry which is preliminary data.</text>
</comment>
<reference evidence="1" key="1">
    <citation type="submission" date="2022-11" db="EMBL/GenBank/DDBJ databases">
        <title>Genome Sequence of Boeremia exigua.</title>
        <authorList>
            <person name="Buettner E."/>
        </authorList>
    </citation>
    <scope>NUCLEOTIDE SEQUENCE</scope>
    <source>
        <strain evidence="1">CU02</strain>
    </source>
</reference>